<dbReference type="EMBL" id="CCYD01000442">
    <property type="protein sequence ID" value="CEG39938.1"/>
    <property type="molecule type" value="Genomic_DNA"/>
</dbReference>
<organism evidence="2 3">
    <name type="scientific">Plasmopara halstedii</name>
    <name type="common">Downy mildew of sunflower</name>
    <dbReference type="NCBI Taxonomy" id="4781"/>
    <lineage>
        <taxon>Eukaryota</taxon>
        <taxon>Sar</taxon>
        <taxon>Stramenopiles</taxon>
        <taxon>Oomycota</taxon>
        <taxon>Peronosporomycetes</taxon>
        <taxon>Peronosporales</taxon>
        <taxon>Peronosporaceae</taxon>
        <taxon>Plasmopara</taxon>
    </lineage>
</organism>
<reference evidence="3" key="1">
    <citation type="submission" date="2014-09" db="EMBL/GenBank/DDBJ databases">
        <authorList>
            <person name="Sharma Rahul"/>
            <person name="Thines Marco"/>
        </authorList>
    </citation>
    <scope>NUCLEOTIDE SEQUENCE [LARGE SCALE GENOMIC DNA]</scope>
</reference>
<feature type="chain" id="PRO_5006058662" description="RxLR-like protein" evidence="1">
    <location>
        <begin position="24"/>
        <end position="72"/>
    </location>
</feature>
<evidence type="ECO:0000313" key="2">
    <source>
        <dbReference type="EMBL" id="CEG39938.1"/>
    </source>
</evidence>
<keyword evidence="1" id="KW-0732">Signal</keyword>
<evidence type="ECO:0000256" key="1">
    <source>
        <dbReference type="SAM" id="SignalP"/>
    </source>
</evidence>
<name>A0A0P1AH40_PLAHL</name>
<dbReference type="RefSeq" id="XP_024576307.1">
    <property type="nucleotide sequence ID" value="XM_024725540.1"/>
</dbReference>
<proteinExistence type="predicted"/>
<keyword evidence="3" id="KW-1185">Reference proteome</keyword>
<sequence>MTDGKVSCRCTLVLLHALVSENATPPYSTNKSPSWRKLDISLDTTFNFESGITIFSRHLRIEPAIQKFEYLL</sequence>
<protein>
    <recommendedName>
        <fullName evidence="4">RxLR-like protein</fullName>
    </recommendedName>
</protein>
<evidence type="ECO:0000313" key="3">
    <source>
        <dbReference type="Proteomes" id="UP000054928"/>
    </source>
</evidence>
<feature type="signal peptide" evidence="1">
    <location>
        <begin position="1"/>
        <end position="23"/>
    </location>
</feature>
<dbReference type="Proteomes" id="UP000054928">
    <property type="component" value="Unassembled WGS sequence"/>
</dbReference>
<dbReference type="AlphaFoldDB" id="A0A0P1AH40"/>
<dbReference type="GeneID" id="36405219"/>
<accession>A0A0P1AH40</accession>
<evidence type="ECO:0008006" key="4">
    <source>
        <dbReference type="Google" id="ProtNLM"/>
    </source>
</evidence>